<accession>A0A8J9V6R9</accession>
<name>A0A8J9V6R9_9NEOP</name>
<feature type="transmembrane region" description="Helical" evidence="1">
    <location>
        <begin position="169"/>
        <end position="191"/>
    </location>
</feature>
<keyword evidence="1" id="KW-0812">Transmembrane</keyword>
<proteinExistence type="predicted"/>
<evidence type="ECO:0000256" key="1">
    <source>
        <dbReference type="SAM" id="Phobius"/>
    </source>
</evidence>
<dbReference type="AlphaFoldDB" id="A0A8J9V6R9"/>
<evidence type="ECO:0000313" key="3">
    <source>
        <dbReference type="Proteomes" id="UP000838878"/>
    </source>
</evidence>
<sequence>MIKAICVNIQMIFHLNSQENFCIINQTTQNCKITSSVCYQKWTELNLQIYLYFYCDSNTVRIICDEHVFSQNISKAGIIHLQPGCSIKGDDFTLISYQQLTNTIDLQPRIYTPTVNEINHLINISIPIETISGLNVSNINKTFNDLSLQIKSIQQNSQLIDLGVSYHDLHQYIVCYVLVAAVGIAAVLLAWRCVGAKGGKARLLLRIFHTETIVCVV</sequence>
<feature type="non-terminal residue" evidence="2">
    <location>
        <position position="217"/>
    </location>
</feature>
<keyword evidence="3" id="KW-1185">Reference proteome</keyword>
<organism evidence="2 3">
    <name type="scientific">Brenthis ino</name>
    <name type="common">lesser marbled fritillary</name>
    <dbReference type="NCBI Taxonomy" id="405034"/>
    <lineage>
        <taxon>Eukaryota</taxon>
        <taxon>Metazoa</taxon>
        <taxon>Ecdysozoa</taxon>
        <taxon>Arthropoda</taxon>
        <taxon>Hexapoda</taxon>
        <taxon>Insecta</taxon>
        <taxon>Pterygota</taxon>
        <taxon>Neoptera</taxon>
        <taxon>Endopterygota</taxon>
        <taxon>Lepidoptera</taxon>
        <taxon>Glossata</taxon>
        <taxon>Ditrysia</taxon>
        <taxon>Papilionoidea</taxon>
        <taxon>Nymphalidae</taxon>
        <taxon>Heliconiinae</taxon>
        <taxon>Argynnini</taxon>
        <taxon>Brenthis</taxon>
    </lineage>
</organism>
<keyword evidence="1" id="KW-1133">Transmembrane helix</keyword>
<keyword evidence="1" id="KW-0472">Membrane</keyword>
<evidence type="ECO:0000313" key="2">
    <source>
        <dbReference type="EMBL" id="CAH0726287.1"/>
    </source>
</evidence>
<gene>
    <name evidence="2" type="ORF">BINO364_LOCUS11763</name>
</gene>
<protein>
    <submittedName>
        <fullName evidence="2">Uncharacterized protein</fullName>
    </submittedName>
</protein>
<reference evidence="2" key="1">
    <citation type="submission" date="2021-12" db="EMBL/GenBank/DDBJ databases">
        <authorList>
            <person name="Martin H S."/>
        </authorList>
    </citation>
    <scope>NUCLEOTIDE SEQUENCE</scope>
</reference>
<dbReference type="Proteomes" id="UP000838878">
    <property type="component" value="Chromosome 6"/>
</dbReference>
<dbReference type="OrthoDB" id="7410924at2759"/>
<dbReference type="EMBL" id="OV170226">
    <property type="protein sequence ID" value="CAH0726287.1"/>
    <property type="molecule type" value="Genomic_DNA"/>
</dbReference>